<evidence type="ECO:0000256" key="5">
    <source>
        <dbReference type="ARBA" id="ARBA00023136"/>
    </source>
</evidence>
<dbReference type="InterPro" id="IPR022930">
    <property type="entry name" value="UPF0316"/>
</dbReference>
<sequence>MQIVTLLLIFAINITYVAINTLRVILVIKRYRVLASVLSTVEVLIYLVGLNIVLQDITNIVNLIVYCIGWGSGIYVGSRIEQLLALGYSSFQIITSSSASPLLDELRRRGFAVTSWMADGRDGPRLMMYALVRRKREAELKRTVEEIEPKAFIVSYDPGSIGNGYHIANGSKLL</sequence>
<evidence type="ECO:0000313" key="9">
    <source>
        <dbReference type="EMBL" id="MBP1988838.1"/>
    </source>
</evidence>
<evidence type="ECO:0000256" key="2">
    <source>
        <dbReference type="ARBA" id="ARBA00022475"/>
    </source>
</evidence>
<evidence type="ECO:0000256" key="4">
    <source>
        <dbReference type="ARBA" id="ARBA00022989"/>
    </source>
</evidence>
<dbReference type="Pfam" id="PF10035">
    <property type="entry name" value="DUF2179"/>
    <property type="match status" value="1"/>
</dbReference>
<feature type="transmembrane region" description="Helical" evidence="6">
    <location>
        <begin position="60"/>
        <end position="78"/>
    </location>
</feature>
<reference evidence="9 10" key="1">
    <citation type="submission" date="2021-03" db="EMBL/GenBank/DDBJ databases">
        <title>Genomic Encyclopedia of Type Strains, Phase IV (KMG-IV): sequencing the most valuable type-strain genomes for metagenomic binning, comparative biology and taxonomic classification.</title>
        <authorList>
            <person name="Goeker M."/>
        </authorList>
    </citation>
    <scope>NUCLEOTIDE SEQUENCE [LARGE SCALE GENOMIC DNA]</scope>
    <source>
        <strain evidence="9 10">DSM 26048</strain>
    </source>
</reference>
<dbReference type="Pfam" id="PF18955">
    <property type="entry name" value="DUF5698"/>
    <property type="match status" value="1"/>
</dbReference>
<comment type="caution">
    <text evidence="9">The sequence shown here is derived from an EMBL/GenBank/DDBJ whole genome shotgun (WGS) entry which is preliminary data.</text>
</comment>
<comment type="subcellular location">
    <subcellularLocation>
        <location evidence="1 6">Cell membrane</location>
        <topology evidence="1 6">Multi-pass membrane protein</topology>
    </subcellularLocation>
</comment>
<dbReference type="HAMAP" id="MF_01515">
    <property type="entry name" value="UPF0316"/>
    <property type="match status" value="1"/>
</dbReference>
<feature type="transmembrane region" description="Helical" evidence="6">
    <location>
        <begin position="6"/>
        <end position="26"/>
    </location>
</feature>
<feature type="transmembrane region" description="Helical" evidence="6">
    <location>
        <begin position="33"/>
        <end position="54"/>
    </location>
</feature>
<evidence type="ECO:0000259" key="7">
    <source>
        <dbReference type="Pfam" id="PF10035"/>
    </source>
</evidence>
<dbReference type="NCBIfam" id="NF003194">
    <property type="entry name" value="PRK04164.1-5"/>
    <property type="match status" value="1"/>
</dbReference>
<feature type="domain" description="DUF5698" evidence="8">
    <location>
        <begin position="21"/>
        <end position="77"/>
    </location>
</feature>
<evidence type="ECO:0000256" key="3">
    <source>
        <dbReference type="ARBA" id="ARBA00022692"/>
    </source>
</evidence>
<evidence type="ECO:0000313" key="10">
    <source>
        <dbReference type="Proteomes" id="UP001519287"/>
    </source>
</evidence>
<dbReference type="EMBL" id="JAGGLB010000001">
    <property type="protein sequence ID" value="MBP1988838.1"/>
    <property type="molecule type" value="Genomic_DNA"/>
</dbReference>
<evidence type="ECO:0000256" key="6">
    <source>
        <dbReference type="HAMAP-Rule" id="MF_01515"/>
    </source>
</evidence>
<dbReference type="Proteomes" id="UP001519287">
    <property type="component" value="Unassembled WGS sequence"/>
</dbReference>
<dbReference type="CDD" id="cd16381">
    <property type="entry name" value="YitT_C_like_1"/>
    <property type="match status" value="1"/>
</dbReference>
<evidence type="ECO:0000256" key="1">
    <source>
        <dbReference type="ARBA" id="ARBA00004651"/>
    </source>
</evidence>
<dbReference type="PANTHER" id="PTHR40060">
    <property type="entry name" value="UPF0316 PROTEIN YEBE"/>
    <property type="match status" value="1"/>
</dbReference>
<keyword evidence="2 6" id="KW-1003">Cell membrane</keyword>
<keyword evidence="3 6" id="KW-0812">Transmembrane</keyword>
<accession>A0ABS4IMN5</accession>
<dbReference type="InterPro" id="IPR044035">
    <property type="entry name" value="DUF5698"/>
</dbReference>
<feature type="domain" description="DUF2179" evidence="7">
    <location>
        <begin position="112"/>
        <end position="158"/>
    </location>
</feature>
<comment type="similarity">
    <text evidence="6">Belongs to the UPF0316 family.</text>
</comment>
<keyword evidence="10" id="KW-1185">Reference proteome</keyword>
<protein>
    <recommendedName>
        <fullName evidence="6">UPF0316 protein J2Z66_000433</fullName>
    </recommendedName>
</protein>
<organism evidence="9 10">
    <name type="scientific">Paenibacillus eucommiae</name>
    <dbReference type="NCBI Taxonomy" id="1355755"/>
    <lineage>
        <taxon>Bacteria</taxon>
        <taxon>Bacillati</taxon>
        <taxon>Bacillota</taxon>
        <taxon>Bacilli</taxon>
        <taxon>Bacillales</taxon>
        <taxon>Paenibacillaceae</taxon>
        <taxon>Paenibacillus</taxon>
    </lineage>
</organism>
<dbReference type="PANTHER" id="PTHR40060:SF1">
    <property type="entry name" value="UPF0316 PROTEIN YEBE"/>
    <property type="match status" value="1"/>
</dbReference>
<name>A0ABS4IMN5_9BACL</name>
<dbReference type="RefSeq" id="WP_209969323.1">
    <property type="nucleotide sequence ID" value="NZ_JAGGLB010000001.1"/>
</dbReference>
<gene>
    <name evidence="9" type="ORF">J2Z66_000433</name>
</gene>
<keyword evidence="4 6" id="KW-1133">Transmembrane helix</keyword>
<evidence type="ECO:0000259" key="8">
    <source>
        <dbReference type="Pfam" id="PF18955"/>
    </source>
</evidence>
<dbReference type="InterPro" id="IPR019264">
    <property type="entry name" value="DUF2179"/>
</dbReference>
<keyword evidence="5 6" id="KW-0472">Membrane</keyword>
<proteinExistence type="inferred from homology"/>